<dbReference type="FunFam" id="2.60.40.1520:FF:000001">
    <property type="entry name" value="Hemocyanin subunit 2"/>
    <property type="match status" value="1"/>
</dbReference>
<dbReference type="PROSITE" id="PS00210">
    <property type="entry name" value="HEMOCYANIN_2"/>
    <property type="match status" value="1"/>
</dbReference>
<proteinExistence type="evidence at transcript level"/>
<feature type="domain" description="Tyrosinase copper-binding" evidence="10">
    <location>
        <begin position="400"/>
        <end position="411"/>
    </location>
</feature>
<name>Q9GYX9_ARMSU</name>
<dbReference type="PROSITE" id="PS00498">
    <property type="entry name" value="TYROSINASE_2"/>
    <property type="match status" value="1"/>
</dbReference>
<dbReference type="GO" id="GO:0046872">
    <property type="term" value="F:metal ion binding"/>
    <property type="evidence" value="ECO:0007669"/>
    <property type="project" value="UniProtKB-KW"/>
</dbReference>
<evidence type="ECO:0000313" key="11">
    <source>
        <dbReference type="EMBL" id="AAG00991.1"/>
    </source>
</evidence>
<dbReference type="InterPro" id="IPR002227">
    <property type="entry name" value="Tyrosinase_Cu-bd"/>
</dbReference>
<dbReference type="ELM" id="Q9GYX9"/>
<dbReference type="InterPro" id="IPR005203">
    <property type="entry name" value="Hemocyanin_C"/>
</dbReference>
<evidence type="ECO:0000256" key="6">
    <source>
        <dbReference type="ARBA" id="ARBA00023002"/>
    </source>
</evidence>
<sequence length="687" mass="78370">MTANNSQPLQALLQRPLEPTFLPKDNGKTVIDLPDEYLTERYRAIGAELQNRFSNDAEQRIPVRSVSTPALAFANQIDRRGAFSLFNDKHRKRAAGALIALFMRQPDVETLMAVGSYASDRLNPMLFQYSLAVAVQNREDTKDLNIPSLLQLFPDQFVDPATFPRAREEGSVIQASDRMVVNIEPNFTASDREEEQRMAFFREDIGVNSHHWHWHLVYPGDGPDSVVRKDRRGELFYYMHQQLIARYNVDRFCARLSRVRNLSNYRVAVPEGYYPKLIRSVNNRAYPARPQNQILGSVDRVDDNVIFTVTDLERWEKRISSSIDQGLVMGTNGERVMLTEENGTDINGNLMEPNSLSINRQIYGSLHGNVHNVIAYSHDPDNRFLEDYGVMGEVTTAMRDPTFYRCHVQIDDMFRRHKGLLNPYAANQLGNNGIRVQSIGVQLSRRNAPANTLLTYWQRSQIDLAAGLDFGPQGNVFAAFTHLQHAPFNFRVEVNTSGAVRRGTLRIWLGPKTDERGIGLTHQEEQRLMFIELDKFNVTLNPGENSIVRRSDQSSVTIPYEVTFRSIAVASQPVLVVYRFCGCGWPSQLVIPKGLPEGMPFDLFAMLTDYTEDSVEQELDENVDCNDSHSFCGLRDRLYPDRRPMGYPFDRRMPNTIRTLQDFESPNSNMALTNVQVRFTNSVIART</sequence>
<keyword evidence="8" id="KW-0503">Monooxygenase</keyword>
<reference evidence="11" key="1">
    <citation type="submission" date="2000-07" db="EMBL/GenBank/DDBJ databases">
        <authorList>
            <person name="Huang L."/>
            <person name="Christensen B.M."/>
            <person name="Chen C."/>
        </authorList>
    </citation>
    <scope>NUCLEOTIDE SEQUENCE</scope>
</reference>
<dbReference type="InterPro" id="IPR014756">
    <property type="entry name" value="Ig_E-set"/>
</dbReference>
<dbReference type="EC" id="1.14.18.1" evidence="11"/>
<dbReference type="AlphaFoldDB" id="Q9GYX9"/>
<reference evidence="11" key="2">
    <citation type="journal article" date="2001" name="Insect Mol. Biol.">
        <title>Molecular cloning of a second prophenoloxidase cDNA from the mosquito Armigeres subalbatus: prophenoloxidase expression in blood-fed and microfilariae-inoculated mosquitoes.</title>
        <authorList>
            <person name="Huang L.H."/>
            <person name="Christensen B.M."/>
            <person name="Chen C.C."/>
        </authorList>
    </citation>
    <scope>NUCLEOTIDE SEQUENCE</scope>
</reference>
<comment type="subcellular location">
    <subcellularLocation>
        <location evidence="2">Secreted</location>
    </subcellularLocation>
</comment>
<dbReference type="InterPro" id="IPR000896">
    <property type="entry name" value="Hemocyanin/hexamerin_mid_dom"/>
</dbReference>
<dbReference type="InterPro" id="IPR005204">
    <property type="entry name" value="Hemocyanin_N"/>
</dbReference>
<dbReference type="Gene3D" id="1.10.1280.10">
    <property type="entry name" value="Di-copper center containing domain from catechol oxidase"/>
    <property type="match status" value="1"/>
</dbReference>
<keyword evidence="6 11" id="KW-0560">Oxidoreductase</keyword>
<keyword evidence="4" id="KW-0964">Secreted</keyword>
<evidence type="ECO:0000256" key="1">
    <source>
        <dbReference type="ARBA" id="ARBA00001973"/>
    </source>
</evidence>
<dbReference type="PRINTS" id="PR00187">
    <property type="entry name" value="HAEMOCYANIN"/>
</dbReference>
<dbReference type="Pfam" id="PF03723">
    <property type="entry name" value="Hemocyanin_C"/>
    <property type="match status" value="1"/>
</dbReference>
<dbReference type="InterPro" id="IPR013788">
    <property type="entry name" value="Hemocyanin/hexamerin"/>
</dbReference>
<dbReference type="GO" id="GO:0004503">
    <property type="term" value="F:tyrosinase activity"/>
    <property type="evidence" value="ECO:0007669"/>
    <property type="project" value="UniProtKB-EC"/>
</dbReference>
<dbReference type="EMBL" id="AF286468">
    <property type="protein sequence ID" value="AAG00991.1"/>
    <property type="molecule type" value="mRNA"/>
</dbReference>
<accession>Q9GYX9</accession>
<evidence type="ECO:0000259" key="10">
    <source>
        <dbReference type="PROSITE" id="PS00498"/>
    </source>
</evidence>
<dbReference type="InterPro" id="IPR036697">
    <property type="entry name" value="Hemocyanin_N_sf"/>
</dbReference>
<evidence type="ECO:0000256" key="5">
    <source>
        <dbReference type="ARBA" id="ARBA00022723"/>
    </source>
</evidence>
<dbReference type="SUPFAM" id="SSF81296">
    <property type="entry name" value="E set domains"/>
    <property type="match status" value="1"/>
</dbReference>
<evidence type="ECO:0000256" key="4">
    <source>
        <dbReference type="ARBA" id="ARBA00022525"/>
    </source>
</evidence>
<keyword evidence="9" id="KW-1015">Disulfide bond</keyword>
<dbReference type="Gene3D" id="2.60.40.1520">
    <property type="entry name" value="Hemocyanin, C-terminal domain"/>
    <property type="match status" value="1"/>
</dbReference>
<dbReference type="InterPro" id="IPR008922">
    <property type="entry name" value="Di-copper_centre_dom_sf"/>
</dbReference>
<protein>
    <submittedName>
        <fullName evidence="11">Prophenoloxidase II</fullName>
        <ecNumber evidence="11">1.14.18.1</ecNumber>
    </submittedName>
</protein>
<keyword evidence="7" id="KW-0186">Copper</keyword>
<evidence type="ECO:0000256" key="8">
    <source>
        <dbReference type="ARBA" id="ARBA00023033"/>
    </source>
</evidence>
<dbReference type="GO" id="GO:0004097">
    <property type="term" value="F:catechol oxidase activity"/>
    <property type="evidence" value="ECO:0007669"/>
    <property type="project" value="UniProtKB-ARBA"/>
</dbReference>
<comment type="similarity">
    <text evidence="3">Belongs to the tyrosinase family.</text>
</comment>
<dbReference type="PANTHER" id="PTHR11511">
    <property type="entry name" value="LARVAL STORAGE PROTEIN/PHENOLOXIDASE"/>
    <property type="match status" value="1"/>
</dbReference>
<comment type="cofactor">
    <cofactor evidence="1">
        <name>Cu(2+)</name>
        <dbReference type="ChEBI" id="CHEBI:29036"/>
    </cofactor>
</comment>
<dbReference type="InterPro" id="IPR037020">
    <property type="entry name" value="Hemocyanin_C_sf"/>
</dbReference>
<dbReference type="SUPFAM" id="SSF48050">
    <property type="entry name" value="Hemocyanin, N-terminal domain"/>
    <property type="match status" value="1"/>
</dbReference>
<dbReference type="PANTHER" id="PTHR11511:SF24">
    <property type="entry name" value="GH04080P"/>
    <property type="match status" value="1"/>
</dbReference>
<dbReference type="Gene3D" id="1.20.1370.10">
    <property type="entry name" value="Hemocyanin, N-terminal domain"/>
    <property type="match status" value="1"/>
</dbReference>
<dbReference type="Pfam" id="PF00372">
    <property type="entry name" value="Hemocyanin_M"/>
    <property type="match status" value="1"/>
</dbReference>
<evidence type="ECO:0000256" key="9">
    <source>
        <dbReference type="ARBA" id="ARBA00023157"/>
    </source>
</evidence>
<dbReference type="SUPFAM" id="SSF48056">
    <property type="entry name" value="Di-copper centre-containing domain"/>
    <property type="match status" value="1"/>
</dbReference>
<organism evidence="11">
    <name type="scientific">Armigeres subalbatus</name>
    <name type="common">Mosquito</name>
    <dbReference type="NCBI Taxonomy" id="124917"/>
    <lineage>
        <taxon>Eukaryota</taxon>
        <taxon>Metazoa</taxon>
        <taxon>Ecdysozoa</taxon>
        <taxon>Arthropoda</taxon>
        <taxon>Hexapoda</taxon>
        <taxon>Insecta</taxon>
        <taxon>Pterygota</taxon>
        <taxon>Neoptera</taxon>
        <taxon>Endopterygota</taxon>
        <taxon>Diptera</taxon>
        <taxon>Nematocera</taxon>
        <taxon>Culicoidea</taxon>
        <taxon>Culicidae</taxon>
        <taxon>Culicinae</taxon>
        <taxon>Aedini</taxon>
        <taxon>Armigeres</taxon>
        <taxon>Armigeres</taxon>
    </lineage>
</organism>
<evidence type="ECO:0000256" key="7">
    <source>
        <dbReference type="ARBA" id="ARBA00023008"/>
    </source>
</evidence>
<evidence type="ECO:0000256" key="2">
    <source>
        <dbReference type="ARBA" id="ARBA00004613"/>
    </source>
</evidence>
<dbReference type="GO" id="GO:0005576">
    <property type="term" value="C:extracellular region"/>
    <property type="evidence" value="ECO:0007669"/>
    <property type="project" value="UniProtKB-SubCell"/>
</dbReference>
<dbReference type="Pfam" id="PF03722">
    <property type="entry name" value="Hemocyanin_N"/>
    <property type="match status" value="1"/>
</dbReference>
<evidence type="ECO:0000256" key="3">
    <source>
        <dbReference type="ARBA" id="ARBA00009928"/>
    </source>
</evidence>
<keyword evidence="5" id="KW-0479">Metal-binding</keyword>